<reference evidence="2" key="1">
    <citation type="journal article" date="2013" name="Nat. Genet.">
        <title>The Capsella rubella genome and the genomic consequences of rapid mating system evolution.</title>
        <authorList>
            <person name="Slotte T."/>
            <person name="Hazzouri K.M."/>
            <person name="Agren J.A."/>
            <person name="Koenig D."/>
            <person name="Maumus F."/>
            <person name="Guo Y.L."/>
            <person name="Steige K."/>
            <person name="Platts A.E."/>
            <person name="Escobar J.S."/>
            <person name="Newman L.K."/>
            <person name="Wang W."/>
            <person name="Mandakova T."/>
            <person name="Vello E."/>
            <person name="Smith L.M."/>
            <person name="Henz S.R."/>
            <person name="Steffen J."/>
            <person name="Takuno S."/>
            <person name="Brandvain Y."/>
            <person name="Coop G."/>
            <person name="Andolfatto P."/>
            <person name="Hu T.T."/>
            <person name="Blanchette M."/>
            <person name="Clark R.M."/>
            <person name="Quesneville H."/>
            <person name="Nordborg M."/>
            <person name="Gaut B.S."/>
            <person name="Lysak M.A."/>
            <person name="Jenkins J."/>
            <person name="Grimwood J."/>
            <person name="Chapman J."/>
            <person name="Prochnik S."/>
            <person name="Shu S."/>
            <person name="Rokhsar D."/>
            <person name="Schmutz J."/>
            <person name="Weigel D."/>
            <person name="Wright S.I."/>
        </authorList>
    </citation>
    <scope>NUCLEOTIDE SEQUENCE [LARGE SCALE GENOMIC DNA]</scope>
    <source>
        <strain evidence="2">cv. Monte Gargano</strain>
    </source>
</reference>
<keyword evidence="2" id="KW-1185">Reference proteome</keyword>
<dbReference type="EMBL" id="KB870845">
    <property type="protein sequence ID" value="EOA12132.1"/>
    <property type="molecule type" value="Genomic_DNA"/>
</dbReference>
<name>R0ESW5_9BRAS</name>
<evidence type="ECO:0000313" key="1">
    <source>
        <dbReference type="EMBL" id="EOA12132.1"/>
    </source>
</evidence>
<dbReference type="Proteomes" id="UP000029121">
    <property type="component" value="Unassembled WGS sequence"/>
</dbReference>
<evidence type="ECO:0000313" key="2">
    <source>
        <dbReference type="Proteomes" id="UP000029121"/>
    </source>
</evidence>
<feature type="non-terminal residue" evidence="1">
    <location>
        <position position="1"/>
    </location>
</feature>
<protein>
    <submittedName>
        <fullName evidence="1">Uncharacterized protein</fullName>
    </submittedName>
</protein>
<sequence length="13" mass="1569">YAPATQLWRGRLH</sequence>
<proteinExistence type="predicted"/>
<accession>R0ESW5</accession>
<feature type="non-terminal residue" evidence="1">
    <location>
        <position position="13"/>
    </location>
</feature>
<organism evidence="1 2">
    <name type="scientific">Capsella rubella</name>
    <dbReference type="NCBI Taxonomy" id="81985"/>
    <lineage>
        <taxon>Eukaryota</taxon>
        <taxon>Viridiplantae</taxon>
        <taxon>Streptophyta</taxon>
        <taxon>Embryophyta</taxon>
        <taxon>Tracheophyta</taxon>
        <taxon>Spermatophyta</taxon>
        <taxon>Magnoliopsida</taxon>
        <taxon>eudicotyledons</taxon>
        <taxon>Gunneridae</taxon>
        <taxon>Pentapetalae</taxon>
        <taxon>rosids</taxon>
        <taxon>malvids</taxon>
        <taxon>Brassicales</taxon>
        <taxon>Brassicaceae</taxon>
        <taxon>Camelineae</taxon>
        <taxon>Capsella</taxon>
    </lineage>
</organism>
<gene>
    <name evidence="1" type="ORF">CARUB_v100039372mg</name>
</gene>